<feature type="transmembrane region" description="Helical" evidence="1">
    <location>
        <begin position="259"/>
        <end position="280"/>
    </location>
</feature>
<dbReference type="EMBL" id="PHNE01000001">
    <property type="protein sequence ID" value="PPE06042.1"/>
    <property type="molecule type" value="Genomic_DNA"/>
</dbReference>
<proteinExistence type="predicted"/>
<feature type="transmembrane region" description="Helical" evidence="1">
    <location>
        <begin position="286"/>
        <end position="306"/>
    </location>
</feature>
<protein>
    <submittedName>
        <fullName evidence="2">Uncharacterized protein</fullName>
    </submittedName>
</protein>
<evidence type="ECO:0000313" key="3">
    <source>
        <dbReference type="Proteomes" id="UP000237865"/>
    </source>
</evidence>
<keyword evidence="3" id="KW-1185">Reference proteome</keyword>
<sequence>MEQEFDFEFGIKDIYPTIQKEISKDENVIGGIVSRKVEANNVVSSIYVELVLTDYNLWVFQKDKNKPDSEVEFERTDIRDVRMISIEKSKNNSNNVIISLVVKNNFFVLESEQKSLAEDFVNTMKKHILKTHNDQEYYKFTDVNDEELNNFVDIENQKTPKVETKKTTAKEVAKFFFNHTSIFKSAPTLEVLLMLFSFVWWILGITFISIFDHVAPNKPANATFYSLGVLMIVFSLLNGLTLIPYFMNFMEKDQINKKMIKALLLILFDILLFVTSVMMVAKSNVVAIFLIIDLILIVLVLFWATIDLARDILEIKHQAKLEQK</sequence>
<comment type="caution">
    <text evidence="2">The sequence shown here is derived from an EMBL/GenBank/DDBJ whole genome shotgun (WGS) entry which is preliminary data.</text>
</comment>
<name>A0A2S5RFP8_9MOLU</name>
<keyword evidence="1" id="KW-1133">Transmembrane helix</keyword>
<evidence type="ECO:0000313" key="2">
    <source>
        <dbReference type="EMBL" id="PPE06042.1"/>
    </source>
</evidence>
<feature type="transmembrane region" description="Helical" evidence="1">
    <location>
        <begin position="223"/>
        <end position="247"/>
    </location>
</feature>
<evidence type="ECO:0000256" key="1">
    <source>
        <dbReference type="SAM" id="Phobius"/>
    </source>
</evidence>
<reference evidence="2 3" key="1">
    <citation type="submission" date="2017-11" db="EMBL/GenBank/DDBJ databases">
        <title>Genome sequence of Entomoplasma lucivorax PIPN-2 (ATCC 49196).</title>
        <authorList>
            <person name="Lo W.-S."/>
            <person name="Gasparich G.E."/>
            <person name="Kuo C.-H."/>
        </authorList>
    </citation>
    <scope>NUCLEOTIDE SEQUENCE [LARGE SCALE GENOMIC DNA]</scope>
    <source>
        <strain evidence="2 3">PIPN-2</strain>
    </source>
</reference>
<dbReference type="RefSeq" id="WP_028126855.1">
    <property type="nucleotide sequence ID" value="NZ_PHNE01000001.1"/>
</dbReference>
<accession>A0A2S5RFP8</accession>
<dbReference type="STRING" id="1399797.GCA_000518285_01535"/>
<keyword evidence="1" id="KW-0472">Membrane</keyword>
<dbReference type="Proteomes" id="UP000237865">
    <property type="component" value="Unassembled WGS sequence"/>
</dbReference>
<dbReference type="AlphaFoldDB" id="A0A2S5RFP8"/>
<organism evidence="2 3">
    <name type="scientific">Williamsoniiplasma lucivorax</name>
    <dbReference type="NCBI Taxonomy" id="209274"/>
    <lineage>
        <taxon>Bacteria</taxon>
        <taxon>Bacillati</taxon>
        <taxon>Mycoplasmatota</taxon>
        <taxon>Mollicutes</taxon>
        <taxon>Entomoplasmatales</taxon>
        <taxon>Williamsoniiplasma</taxon>
    </lineage>
</organism>
<keyword evidence="1" id="KW-0812">Transmembrane</keyword>
<gene>
    <name evidence="2" type="ORF">ELUCI_v1c03330</name>
</gene>
<feature type="transmembrane region" description="Helical" evidence="1">
    <location>
        <begin position="191"/>
        <end position="211"/>
    </location>
</feature>